<dbReference type="Proteomes" id="UP000520011">
    <property type="component" value="Unassembled WGS sequence"/>
</dbReference>
<dbReference type="Gene3D" id="3.60.15.10">
    <property type="entry name" value="Ribonuclease Z/Hydroxyacylglutathione hydrolase-like"/>
    <property type="match status" value="1"/>
</dbReference>
<dbReference type="InterPro" id="IPR001279">
    <property type="entry name" value="Metallo-B-lactamas"/>
</dbReference>
<gene>
    <name evidence="2" type="ORF">HNQ34_001194</name>
</gene>
<evidence type="ECO:0000259" key="1">
    <source>
        <dbReference type="SMART" id="SM00849"/>
    </source>
</evidence>
<protein>
    <submittedName>
        <fullName evidence="2">Phosphoribosyl 1,2-cyclic phosphodiesterase</fullName>
    </submittedName>
</protein>
<dbReference type="InterPro" id="IPR052533">
    <property type="entry name" value="WalJ/YycJ-like"/>
</dbReference>
<dbReference type="InterPro" id="IPR058121">
    <property type="entry name" value="WalJ/YycJ"/>
</dbReference>
<keyword evidence="3" id="KW-1185">Reference proteome</keyword>
<reference evidence="2 3" key="1">
    <citation type="submission" date="2020-08" db="EMBL/GenBank/DDBJ databases">
        <title>Genomic Encyclopedia of Type Strains, Phase IV (KMG-IV): sequencing the most valuable type-strain genomes for metagenomic binning, comparative biology and taxonomic classification.</title>
        <authorList>
            <person name="Goeker M."/>
        </authorList>
    </citation>
    <scope>NUCLEOTIDE SEQUENCE [LARGE SCALE GENOMIC DNA]</scope>
    <source>
        <strain evidence="2 3">DSM 16325</strain>
    </source>
</reference>
<dbReference type="PANTHER" id="PTHR47619">
    <property type="entry name" value="METALLO-HYDROLASE YYCJ-RELATED"/>
    <property type="match status" value="1"/>
</dbReference>
<accession>A0A7W8MU46</accession>
<dbReference type="SMART" id="SM00849">
    <property type="entry name" value="Lactamase_B"/>
    <property type="match status" value="1"/>
</dbReference>
<dbReference type="EMBL" id="JACHEP010000003">
    <property type="protein sequence ID" value="MBB5324102.1"/>
    <property type="molecule type" value="Genomic_DNA"/>
</dbReference>
<dbReference type="InterPro" id="IPR036866">
    <property type="entry name" value="RibonucZ/Hydroxyglut_hydro"/>
</dbReference>
<evidence type="ECO:0000313" key="2">
    <source>
        <dbReference type="EMBL" id="MBB5324102.1"/>
    </source>
</evidence>
<dbReference type="SUPFAM" id="SSF56281">
    <property type="entry name" value="Metallo-hydrolase/oxidoreductase"/>
    <property type="match status" value="1"/>
</dbReference>
<dbReference type="PANTHER" id="PTHR47619:SF1">
    <property type="entry name" value="EXODEOXYRIBONUCLEASE WALJ"/>
    <property type="match status" value="1"/>
</dbReference>
<dbReference type="CDD" id="cd07733">
    <property type="entry name" value="YycJ-like_MBL-fold"/>
    <property type="match status" value="1"/>
</dbReference>
<evidence type="ECO:0000313" key="3">
    <source>
        <dbReference type="Proteomes" id="UP000520011"/>
    </source>
</evidence>
<dbReference type="AlphaFoldDB" id="A0A7W8MU46"/>
<name>A0A7W8MU46_9BACL</name>
<sequence>MMQFSVLASGSTGNAFYVETTKHRLLVDVGLSGKQIEQLFQQIGRHVKDVTAILVTHEHSDHIKGLGVLARKYQLPIYANEKTWKAMEGLIGEIPTEQKFVFPIGAVRSFGDLDVESFGVSHDAAEPMFYVFHHEGKKLVLITDTGYVSDRMKGIIKCADVFVFESNHDVEMLRMGSYPWHIKRRILSDVGHVSNEDAALALADVIGDQTKRIYLAHLSQDNNMKELARMTVEQMLASKGFVIGEQFHLYDTDPKIPTKLAYV</sequence>
<comment type="caution">
    <text evidence="2">The sequence shown here is derived from an EMBL/GenBank/DDBJ whole genome shotgun (WGS) entry which is preliminary data.</text>
</comment>
<organism evidence="2 3">
    <name type="scientific">Anoxybacteroides tepidamans</name>
    <dbReference type="NCBI Taxonomy" id="265948"/>
    <lineage>
        <taxon>Bacteria</taxon>
        <taxon>Bacillati</taxon>
        <taxon>Bacillota</taxon>
        <taxon>Bacilli</taxon>
        <taxon>Bacillales</taxon>
        <taxon>Anoxybacillaceae</taxon>
        <taxon>Anoxybacteroides</taxon>
    </lineage>
</organism>
<dbReference type="Pfam" id="PF12706">
    <property type="entry name" value="Lactamase_B_2"/>
    <property type="match status" value="1"/>
</dbReference>
<feature type="domain" description="Metallo-beta-lactamase" evidence="1">
    <location>
        <begin position="12"/>
        <end position="217"/>
    </location>
</feature>
<proteinExistence type="predicted"/>